<dbReference type="SUPFAM" id="SSF47413">
    <property type="entry name" value="lambda repressor-like DNA-binding domains"/>
    <property type="match status" value="1"/>
</dbReference>
<organism evidence="3 4">
    <name type="scientific">Dyella acidiphila</name>
    <dbReference type="NCBI Taxonomy" id="2775866"/>
    <lineage>
        <taxon>Bacteria</taxon>
        <taxon>Pseudomonadati</taxon>
        <taxon>Pseudomonadota</taxon>
        <taxon>Gammaproteobacteria</taxon>
        <taxon>Lysobacterales</taxon>
        <taxon>Rhodanobacteraceae</taxon>
        <taxon>Dyella</taxon>
    </lineage>
</organism>
<dbReference type="CDD" id="cd00093">
    <property type="entry name" value="HTH_XRE"/>
    <property type="match status" value="1"/>
</dbReference>
<dbReference type="PROSITE" id="PS50943">
    <property type="entry name" value="HTH_CROC1"/>
    <property type="match status" value="1"/>
</dbReference>
<comment type="caution">
    <text evidence="3">The sequence shown here is derived from an EMBL/GenBank/DDBJ whole genome shotgun (WGS) entry which is preliminary data.</text>
</comment>
<accession>A0ABR9GFG2</accession>
<dbReference type="SMART" id="SM00530">
    <property type="entry name" value="HTH_XRE"/>
    <property type="match status" value="1"/>
</dbReference>
<protein>
    <submittedName>
        <fullName evidence="3">Helix-turn-helix transcriptional regulator</fullName>
    </submittedName>
</protein>
<dbReference type="RefSeq" id="WP_192557603.1">
    <property type="nucleotide sequence ID" value="NZ_JACZZA010000016.1"/>
</dbReference>
<evidence type="ECO:0000259" key="2">
    <source>
        <dbReference type="PROSITE" id="PS50943"/>
    </source>
</evidence>
<dbReference type="Proteomes" id="UP000651010">
    <property type="component" value="Unassembled WGS sequence"/>
</dbReference>
<feature type="domain" description="HTH cro/C1-type" evidence="2">
    <location>
        <begin position="18"/>
        <end position="72"/>
    </location>
</feature>
<proteinExistence type="predicted"/>
<evidence type="ECO:0000256" key="1">
    <source>
        <dbReference type="SAM" id="MobiDB-lite"/>
    </source>
</evidence>
<name>A0ABR9GFG2_9GAMM</name>
<dbReference type="Gene3D" id="1.10.260.40">
    <property type="entry name" value="lambda repressor-like DNA-binding domains"/>
    <property type="match status" value="1"/>
</dbReference>
<dbReference type="EMBL" id="JACZZA010000016">
    <property type="protein sequence ID" value="MBE1162763.1"/>
    <property type="molecule type" value="Genomic_DNA"/>
</dbReference>
<reference evidence="3 4" key="1">
    <citation type="submission" date="2020-09" db="EMBL/GenBank/DDBJ databases">
        <title>Dyella sp. 7MK23 isolated from forest soil.</title>
        <authorList>
            <person name="Fu J."/>
        </authorList>
    </citation>
    <scope>NUCLEOTIDE SEQUENCE [LARGE SCALE GENOMIC DNA]</scope>
    <source>
        <strain evidence="3 4">7MK23</strain>
    </source>
</reference>
<keyword evidence="4" id="KW-1185">Reference proteome</keyword>
<dbReference type="InterPro" id="IPR010982">
    <property type="entry name" value="Lambda_DNA-bd_dom_sf"/>
</dbReference>
<dbReference type="InterPro" id="IPR001387">
    <property type="entry name" value="Cro/C1-type_HTH"/>
</dbReference>
<feature type="region of interest" description="Disordered" evidence="1">
    <location>
        <begin position="79"/>
        <end position="116"/>
    </location>
</feature>
<sequence>MKRKSIHSVEHRELVTYLSDLRHQTDMTQEEVAAAMGCQQTYVSAIESGRRGVDMLQVREFCAVYDITLPEFATEFEERVGAAVGQKRPPKLSPRKRSTAKKTTKNGASRDRSKPR</sequence>
<feature type="compositionally biased region" description="Basic residues" evidence="1">
    <location>
        <begin position="88"/>
        <end position="104"/>
    </location>
</feature>
<dbReference type="Pfam" id="PF13560">
    <property type="entry name" value="HTH_31"/>
    <property type="match status" value="1"/>
</dbReference>
<evidence type="ECO:0000313" key="4">
    <source>
        <dbReference type="Proteomes" id="UP000651010"/>
    </source>
</evidence>
<gene>
    <name evidence="3" type="ORF">IGX34_20455</name>
</gene>
<evidence type="ECO:0000313" key="3">
    <source>
        <dbReference type="EMBL" id="MBE1162763.1"/>
    </source>
</evidence>